<keyword evidence="8" id="KW-1185">Reference proteome</keyword>
<comment type="caution">
    <text evidence="7">The sequence shown here is derived from an EMBL/GenBank/DDBJ whole genome shotgun (WGS) entry which is preliminary data.</text>
</comment>
<dbReference type="AlphaFoldDB" id="A0A3E2H0R8"/>
<name>A0A3E2H0R8_SCYLI</name>
<evidence type="ECO:0000256" key="5">
    <source>
        <dbReference type="RuleBase" id="RU003682"/>
    </source>
</evidence>
<evidence type="ECO:0000256" key="4">
    <source>
        <dbReference type="ARBA" id="ARBA00023004"/>
    </source>
</evidence>
<evidence type="ECO:0000259" key="6">
    <source>
        <dbReference type="PROSITE" id="PS51471"/>
    </source>
</evidence>
<evidence type="ECO:0000313" key="7">
    <source>
        <dbReference type="EMBL" id="RFU26996.1"/>
    </source>
</evidence>
<dbReference type="InterPro" id="IPR027443">
    <property type="entry name" value="IPNS-like_sf"/>
</dbReference>
<dbReference type="EMBL" id="NCSJ02000229">
    <property type="protein sequence ID" value="RFU26996.1"/>
    <property type="molecule type" value="Genomic_DNA"/>
</dbReference>
<dbReference type="OMA" id="QRINPFE"/>
<dbReference type="STRING" id="5539.A0A3E2H0R8"/>
<dbReference type="Proteomes" id="UP000258309">
    <property type="component" value="Unassembled WGS sequence"/>
</dbReference>
<keyword evidence="2 5" id="KW-0479">Metal-binding</keyword>
<dbReference type="PRINTS" id="PR00682">
    <property type="entry name" value="IPNSYNTHASE"/>
</dbReference>
<dbReference type="Pfam" id="PF03171">
    <property type="entry name" value="2OG-FeII_Oxy"/>
    <property type="match status" value="1"/>
</dbReference>
<proteinExistence type="inferred from homology"/>
<evidence type="ECO:0000256" key="2">
    <source>
        <dbReference type="ARBA" id="ARBA00022723"/>
    </source>
</evidence>
<feature type="domain" description="Fe2OG dioxygenase" evidence="6">
    <location>
        <begin position="198"/>
        <end position="303"/>
    </location>
</feature>
<dbReference type="PROSITE" id="PS51471">
    <property type="entry name" value="FE2OG_OXY"/>
    <property type="match status" value="1"/>
</dbReference>
<evidence type="ECO:0000313" key="8">
    <source>
        <dbReference type="Proteomes" id="UP000258309"/>
    </source>
</evidence>
<dbReference type="SUPFAM" id="SSF51197">
    <property type="entry name" value="Clavaminate synthase-like"/>
    <property type="match status" value="1"/>
</dbReference>
<keyword evidence="4 5" id="KW-0408">Iron</keyword>
<dbReference type="InterPro" id="IPR044861">
    <property type="entry name" value="IPNS-like_FE2OG_OXY"/>
</dbReference>
<feature type="non-terminal residue" evidence="7">
    <location>
        <position position="1"/>
    </location>
</feature>
<dbReference type="PANTHER" id="PTHR10209">
    <property type="entry name" value="OXIDOREDUCTASE, 2OG-FE II OXYGENASE FAMILY PROTEIN"/>
    <property type="match status" value="1"/>
</dbReference>
<evidence type="ECO:0000256" key="3">
    <source>
        <dbReference type="ARBA" id="ARBA00023002"/>
    </source>
</evidence>
<feature type="non-terminal residue" evidence="7">
    <location>
        <position position="351"/>
    </location>
</feature>
<dbReference type="Gene3D" id="2.60.120.330">
    <property type="entry name" value="B-lactam Antibiotic, Isopenicillin N Synthase, Chain"/>
    <property type="match status" value="1"/>
</dbReference>
<evidence type="ECO:0000256" key="1">
    <source>
        <dbReference type="ARBA" id="ARBA00008056"/>
    </source>
</evidence>
<dbReference type="InterPro" id="IPR005123">
    <property type="entry name" value="Oxoglu/Fe-dep_dioxygenase_dom"/>
</dbReference>
<dbReference type="OrthoDB" id="288590at2759"/>
<dbReference type="GO" id="GO:0016491">
    <property type="term" value="F:oxidoreductase activity"/>
    <property type="evidence" value="ECO:0007669"/>
    <property type="project" value="UniProtKB-KW"/>
</dbReference>
<protein>
    <recommendedName>
        <fullName evidence="6">Fe2OG dioxygenase domain-containing protein</fullName>
    </recommendedName>
</protein>
<dbReference type="GO" id="GO:0046872">
    <property type="term" value="F:metal ion binding"/>
    <property type="evidence" value="ECO:0007669"/>
    <property type="project" value="UniProtKB-KW"/>
</dbReference>
<dbReference type="PANTHER" id="PTHR10209:SF885">
    <property type="entry name" value="2OG-FE(II) OXYGENASE FAMILY, PUTATIVE (AFU_ORTHOLOGUE AFUA_2G00750)-RELATED"/>
    <property type="match status" value="1"/>
</dbReference>
<keyword evidence="3 5" id="KW-0560">Oxidoreductase</keyword>
<gene>
    <name evidence="7" type="ORF">B7463_g9351</name>
</gene>
<reference evidence="7 8" key="1">
    <citation type="submission" date="2018-05" db="EMBL/GenBank/DDBJ databases">
        <title>Draft genome sequence of Scytalidium lignicola DSM 105466, a ubiquitous saprotrophic fungus.</title>
        <authorList>
            <person name="Buettner E."/>
            <person name="Gebauer A.M."/>
            <person name="Hofrichter M."/>
            <person name="Liers C."/>
            <person name="Kellner H."/>
        </authorList>
    </citation>
    <scope>NUCLEOTIDE SEQUENCE [LARGE SCALE GENOMIC DNA]</scope>
    <source>
        <strain evidence="7 8">DSM 105466</strain>
    </source>
</reference>
<comment type="similarity">
    <text evidence="1 5">Belongs to the iron/ascorbate-dependent oxidoreductase family.</text>
</comment>
<organism evidence="7 8">
    <name type="scientific">Scytalidium lignicola</name>
    <name type="common">Hyphomycete</name>
    <dbReference type="NCBI Taxonomy" id="5539"/>
    <lineage>
        <taxon>Eukaryota</taxon>
        <taxon>Fungi</taxon>
        <taxon>Dikarya</taxon>
        <taxon>Ascomycota</taxon>
        <taxon>Pezizomycotina</taxon>
        <taxon>Leotiomycetes</taxon>
        <taxon>Leotiomycetes incertae sedis</taxon>
        <taxon>Scytalidium</taxon>
    </lineage>
</organism>
<sequence>MKRIQPQDSENFTVLQLSSANGPVFRSVRRAPVRNGRPGEIPIIDVSGLSSCNLAERQAIGDQIRAAATTIGFFYIPEETKNLVNDNKLYGFNGWKPLKSQRINEKESIDLRESFSLTYSPIYDPKLNGYDGIPDHIKSYLPAPGTNEFWRHTASVPEFQHDVIEYWRSCLSLSRKLLHTFALSLSLPEAYFDEKTSYPDAAMSINYYPPIPPDEDFKEENVSIGSHTDFQFFTILWQDSTGGLEVLTPDGEWINAVPIKDTLVVNVGDYLMRITNDRYVSTVHRAKNKSEKQTLSMAFFFGFNLSETCQVLPTCIDEEHPAKYEPILCADWIRKRAQAMYTAPEEILNKI</sequence>
<accession>A0A3E2H0R8</accession>